<protein>
    <submittedName>
        <fullName evidence="2">Zinc metallopeptidase</fullName>
    </submittedName>
</protein>
<dbReference type="PANTHER" id="PTHR36434:SF1">
    <property type="entry name" value="MEMBRANE PROTEASE YUGP-RELATED"/>
    <property type="match status" value="1"/>
</dbReference>
<name>A0A520LK45_9GAMM</name>
<evidence type="ECO:0000313" key="3">
    <source>
        <dbReference type="Proteomes" id="UP000318148"/>
    </source>
</evidence>
<evidence type="ECO:0000313" key="2">
    <source>
        <dbReference type="EMBL" id="RZO05056.1"/>
    </source>
</evidence>
<keyword evidence="1" id="KW-1133">Transmembrane helix</keyword>
<feature type="transmembrane region" description="Helical" evidence="1">
    <location>
        <begin position="6"/>
        <end position="22"/>
    </location>
</feature>
<dbReference type="Pfam" id="PF04298">
    <property type="entry name" value="Zn_peptidase_2"/>
    <property type="match status" value="1"/>
</dbReference>
<dbReference type="Proteomes" id="UP000318148">
    <property type="component" value="Unassembled WGS sequence"/>
</dbReference>
<organism evidence="2 3">
    <name type="scientific">SAR92 clade bacterium</name>
    <dbReference type="NCBI Taxonomy" id="2315479"/>
    <lineage>
        <taxon>Bacteria</taxon>
        <taxon>Pseudomonadati</taxon>
        <taxon>Pseudomonadota</taxon>
        <taxon>Gammaproteobacteria</taxon>
        <taxon>Cellvibrionales</taxon>
        <taxon>Porticoccaceae</taxon>
        <taxon>SAR92 clade</taxon>
    </lineage>
</organism>
<gene>
    <name evidence="2" type="ORF">EVB02_03710</name>
</gene>
<reference evidence="2 3" key="1">
    <citation type="submission" date="2019-02" db="EMBL/GenBank/DDBJ databases">
        <title>Prokaryotic population dynamics and viral predation in marine succession experiment using metagenomics: the confinement effect.</title>
        <authorList>
            <person name="Haro-Moreno J.M."/>
            <person name="Rodriguez-Valera F."/>
            <person name="Lopez-Perez M."/>
        </authorList>
    </citation>
    <scope>NUCLEOTIDE SEQUENCE [LARGE SCALE GENOMIC DNA]</scope>
    <source>
        <strain evidence="2">MED-G169</strain>
    </source>
</reference>
<sequence>MIYTIFFILVFVAPSLWLKYTFKKNDRVLEEMPFSPRELGNTILKELEITTVSFEETKTFDHYDPESKTVRLLADRFDRKSLTAISIICHEIGHAIQDHNDYKPLKQRTDIIKKTSWLSRISNTVMLFAVPAILATGAYSFLKICVIIISISTLIGLFTHLITLEVEIDASFNRAMPILQEKIPHMYHDACRSVLKAAAFTYVASVFANVFSFRYLWLLLTRAV</sequence>
<dbReference type="AlphaFoldDB" id="A0A520LK45"/>
<evidence type="ECO:0000256" key="1">
    <source>
        <dbReference type="SAM" id="Phobius"/>
    </source>
</evidence>
<accession>A0A520LK45</accession>
<comment type="caution">
    <text evidence="2">The sequence shown here is derived from an EMBL/GenBank/DDBJ whole genome shotgun (WGS) entry which is preliminary data.</text>
</comment>
<proteinExistence type="predicted"/>
<keyword evidence="1" id="KW-0472">Membrane</keyword>
<feature type="transmembrane region" description="Helical" evidence="1">
    <location>
        <begin position="141"/>
        <end position="164"/>
    </location>
</feature>
<feature type="transmembrane region" description="Helical" evidence="1">
    <location>
        <begin position="194"/>
        <end position="217"/>
    </location>
</feature>
<dbReference type="InterPro" id="IPR007395">
    <property type="entry name" value="Zn_peptidase_2"/>
</dbReference>
<dbReference type="EMBL" id="SHBO01000049">
    <property type="protein sequence ID" value="RZO05056.1"/>
    <property type="molecule type" value="Genomic_DNA"/>
</dbReference>
<dbReference type="PANTHER" id="PTHR36434">
    <property type="entry name" value="MEMBRANE PROTEASE YUGP-RELATED"/>
    <property type="match status" value="1"/>
</dbReference>
<keyword evidence="1" id="KW-0812">Transmembrane</keyword>
<feature type="transmembrane region" description="Helical" evidence="1">
    <location>
        <begin position="117"/>
        <end position="135"/>
    </location>
</feature>